<gene>
    <name evidence="4" type="ORF">SAMN06295998_103118</name>
</gene>
<evidence type="ECO:0000256" key="2">
    <source>
        <dbReference type="SAM" id="MobiDB-lite"/>
    </source>
</evidence>
<dbReference type="PANTHER" id="PTHR32309:SF13">
    <property type="entry name" value="FERRIC ENTEROBACTIN TRANSPORT PROTEIN FEPE"/>
    <property type="match status" value="1"/>
</dbReference>
<sequence>MTTKPKARKFRIPQRPVPRNAPEPDAVAEDAAPAPTEQETENPLGSTDLEEIHKEGLTGRQLRMARRLAQKHGLAPPTDHDAVRLLRIKGIDPFSRVNTLELVMAGRAPDAEGDGGAGQRPSGKIPPDDRVQLPQTLPEKGNTLPSTEISPAERRSREIMKVQRDIAKRRRRRTALLLTRLAFFVLLPTILVGYYFYNIATPMYSTKSEFLILKSDGGGGGGSSFFSGTQFATNQDAIAVQSYLQSKDAMLRLNEDEGFKAHYSDPAIDPIQRLESDPSNEQAYKVYKRNIEIGYDPTEGVIRMEVVAADPVLGAEFSRALIAYAEERVDNLSLRKRSNAVQDAEQALEKAQAERRNAQERLVRMQNEGQILDPEGRIAALRGQINNIEVLLQEKQLELQALLDNARPNSSRVEGSRADVRRLEALLADLRSQMTATVSGENSLAELAVQIQLAQADLAAANEVLQSALVTLETSRRDASSQARYLTTSVVPVASEDPSYPRKFENTVLAFLIFGGIYLMISLTASILREQISS</sequence>
<keyword evidence="3" id="KW-1133">Transmembrane helix</keyword>
<accession>A0A1W2AMX4</accession>
<dbReference type="PANTHER" id="PTHR32309">
    <property type="entry name" value="TYROSINE-PROTEIN KINASE"/>
    <property type="match status" value="1"/>
</dbReference>
<organism evidence="4 5">
    <name type="scientific">Primorskyibacter flagellatus</name>
    <dbReference type="NCBI Taxonomy" id="1387277"/>
    <lineage>
        <taxon>Bacteria</taxon>
        <taxon>Pseudomonadati</taxon>
        <taxon>Pseudomonadota</taxon>
        <taxon>Alphaproteobacteria</taxon>
        <taxon>Rhodobacterales</taxon>
        <taxon>Roseobacteraceae</taxon>
        <taxon>Primorskyibacter</taxon>
    </lineage>
</organism>
<dbReference type="EMBL" id="FWYD01000003">
    <property type="protein sequence ID" value="SMC61811.1"/>
    <property type="molecule type" value="Genomic_DNA"/>
</dbReference>
<evidence type="ECO:0000313" key="4">
    <source>
        <dbReference type="EMBL" id="SMC61811.1"/>
    </source>
</evidence>
<evidence type="ECO:0000256" key="3">
    <source>
        <dbReference type="SAM" id="Phobius"/>
    </source>
</evidence>
<dbReference type="OrthoDB" id="7810642at2"/>
<feature type="coiled-coil region" evidence="1">
    <location>
        <begin position="334"/>
        <end position="464"/>
    </location>
</feature>
<keyword evidence="3" id="KW-0812">Transmembrane</keyword>
<evidence type="ECO:0000256" key="1">
    <source>
        <dbReference type="SAM" id="Coils"/>
    </source>
</evidence>
<dbReference type="STRING" id="1387277.SAMN06295998_103118"/>
<dbReference type="Proteomes" id="UP000192330">
    <property type="component" value="Unassembled WGS sequence"/>
</dbReference>
<feature type="transmembrane region" description="Helical" evidence="3">
    <location>
        <begin position="508"/>
        <end position="528"/>
    </location>
</feature>
<dbReference type="AlphaFoldDB" id="A0A1W2AMX4"/>
<feature type="transmembrane region" description="Helical" evidence="3">
    <location>
        <begin position="177"/>
        <end position="197"/>
    </location>
</feature>
<feature type="compositionally biased region" description="Low complexity" evidence="2">
    <location>
        <begin position="23"/>
        <end position="35"/>
    </location>
</feature>
<dbReference type="InterPro" id="IPR050445">
    <property type="entry name" value="Bact_polysacc_biosynth/exp"/>
</dbReference>
<protein>
    <submittedName>
        <fullName evidence="4">Capsular polysaccharide transport system permease protein</fullName>
    </submittedName>
</protein>
<dbReference type="RefSeq" id="WP_084351400.1">
    <property type="nucleotide sequence ID" value="NZ_FWYD01000003.1"/>
</dbReference>
<reference evidence="4 5" key="1">
    <citation type="submission" date="2017-04" db="EMBL/GenBank/DDBJ databases">
        <authorList>
            <person name="Afonso C.L."/>
            <person name="Miller P.J."/>
            <person name="Scott M.A."/>
            <person name="Spackman E."/>
            <person name="Goraichik I."/>
            <person name="Dimitrov K.M."/>
            <person name="Suarez D.L."/>
            <person name="Swayne D.E."/>
        </authorList>
    </citation>
    <scope>NUCLEOTIDE SEQUENCE [LARGE SCALE GENOMIC DNA]</scope>
    <source>
        <strain evidence="4 5">CGMCC 1.12644</strain>
    </source>
</reference>
<keyword evidence="1" id="KW-0175">Coiled coil</keyword>
<feature type="compositionally biased region" description="Basic residues" evidence="2">
    <location>
        <begin position="1"/>
        <end position="12"/>
    </location>
</feature>
<name>A0A1W2AMX4_9RHOB</name>
<feature type="region of interest" description="Disordered" evidence="2">
    <location>
        <begin position="108"/>
        <end position="156"/>
    </location>
</feature>
<evidence type="ECO:0000313" key="5">
    <source>
        <dbReference type="Proteomes" id="UP000192330"/>
    </source>
</evidence>
<keyword evidence="3" id="KW-0472">Membrane</keyword>
<dbReference type="GO" id="GO:0004713">
    <property type="term" value="F:protein tyrosine kinase activity"/>
    <property type="evidence" value="ECO:0007669"/>
    <property type="project" value="TreeGrafter"/>
</dbReference>
<proteinExistence type="predicted"/>
<dbReference type="GO" id="GO:0005886">
    <property type="term" value="C:plasma membrane"/>
    <property type="evidence" value="ECO:0007669"/>
    <property type="project" value="TreeGrafter"/>
</dbReference>
<keyword evidence="5" id="KW-1185">Reference proteome</keyword>
<feature type="region of interest" description="Disordered" evidence="2">
    <location>
        <begin position="1"/>
        <end position="51"/>
    </location>
</feature>